<proteinExistence type="predicted"/>
<dbReference type="EMBL" id="QRQN01000006">
    <property type="protein sequence ID" value="RHN09781.1"/>
    <property type="molecule type" value="Genomic_DNA"/>
</dbReference>
<dbReference type="InterPro" id="IPR010982">
    <property type="entry name" value="Lambda_DNA-bd_dom_sf"/>
</dbReference>
<accession>A0A3R6KB83</accession>
<dbReference type="AlphaFoldDB" id="A0A3R6KB83"/>
<dbReference type="Pfam" id="PF13443">
    <property type="entry name" value="HTH_26"/>
    <property type="match status" value="1"/>
</dbReference>
<feature type="domain" description="HTH cro/C1-type" evidence="1">
    <location>
        <begin position="8"/>
        <end position="62"/>
    </location>
</feature>
<organism evidence="2 3">
    <name type="scientific">Roseburia intestinalis</name>
    <dbReference type="NCBI Taxonomy" id="166486"/>
    <lineage>
        <taxon>Bacteria</taxon>
        <taxon>Bacillati</taxon>
        <taxon>Bacillota</taxon>
        <taxon>Clostridia</taxon>
        <taxon>Lachnospirales</taxon>
        <taxon>Lachnospiraceae</taxon>
        <taxon>Roseburia</taxon>
    </lineage>
</organism>
<dbReference type="Proteomes" id="UP000283586">
    <property type="component" value="Unassembled WGS sequence"/>
</dbReference>
<comment type="caution">
    <text evidence="2">The sequence shown here is derived from an EMBL/GenBank/DDBJ whole genome shotgun (WGS) entry which is preliminary data.</text>
</comment>
<dbReference type="SMART" id="SM00530">
    <property type="entry name" value="HTH_XRE"/>
    <property type="match status" value="1"/>
</dbReference>
<name>A0A3R6KB83_9FIRM</name>
<dbReference type="InterPro" id="IPR001387">
    <property type="entry name" value="Cro/C1-type_HTH"/>
</dbReference>
<dbReference type="GO" id="GO:0003677">
    <property type="term" value="F:DNA binding"/>
    <property type="evidence" value="ECO:0007669"/>
    <property type="project" value="InterPro"/>
</dbReference>
<dbReference type="SUPFAM" id="SSF47413">
    <property type="entry name" value="lambda repressor-like DNA-binding domains"/>
    <property type="match status" value="1"/>
</dbReference>
<dbReference type="RefSeq" id="WP_015522377.1">
    <property type="nucleotide sequence ID" value="NZ_QRQN01000006.1"/>
</dbReference>
<evidence type="ECO:0000313" key="3">
    <source>
        <dbReference type="Proteomes" id="UP000283586"/>
    </source>
</evidence>
<dbReference type="PROSITE" id="PS50943">
    <property type="entry name" value="HTH_CROC1"/>
    <property type="match status" value="1"/>
</dbReference>
<evidence type="ECO:0000313" key="2">
    <source>
        <dbReference type="EMBL" id="RHN09781.1"/>
    </source>
</evidence>
<sequence length="71" mass="7803">MKLNSSKLKKIMANKELSVCELAKKASVSTASVSKYTRGLVEPSIKSIGKIANALNIDLEEIIEDEKEQTH</sequence>
<evidence type="ECO:0000259" key="1">
    <source>
        <dbReference type="PROSITE" id="PS50943"/>
    </source>
</evidence>
<gene>
    <name evidence="2" type="ORF">DWZ31_06890</name>
</gene>
<dbReference type="CDD" id="cd00093">
    <property type="entry name" value="HTH_XRE"/>
    <property type="match status" value="1"/>
</dbReference>
<reference evidence="2 3" key="1">
    <citation type="submission" date="2018-08" db="EMBL/GenBank/DDBJ databases">
        <title>A genome reference for cultivated species of the human gut microbiota.</title>
        <authorList>
            <person name="Zou Y."/>
            <person name="Xue W."/>
            <person name="Luo G."/>
        </authorList>
    </citation>
    <scope>NUCLEOTIDE SEQUENCE [LARGE SCALE GENOMIC DNA]</scope>
    <source>
        <strain evidence="2 3">AF31-21AC</strain>
    </source>
</reference>
<dbReference type="Gene3D" id="1.10.260.40">
    <property type="entry name" value="lambda repressor-like DNA-binding domains"/>
    <property type="match status" value="1"/>
</dbReference>
<protein>
    <submittedName>
        <fullName evidence="2">XRE family transcriptional regulator</fullName>
    </submittedName>
</protein>